<dbReference type="EMBL" id="UFQT01002914">
    <property type="protein sequence ID" value="SSX34268.1"/>
    <property type="molecule type" value="Genomic_DNA"/>
</dbReference>
<evidence type="ECO:0000259" key="7">
    <source>
        <dbReference type="Pfam" id="PF15982"/>
    </source>
</evidence>
<dbReference type="InterPro" id="IPR031926">
    <property type="entry name" value="TMEM135_N"/>
</dbReference>
<organism evidence="8">
    <name type="scientific">Culicoides sonorensis</name>
    <name type="common">Biting midge</name>
    <dbReference type="NCBI Taxonomy" id="179676"/>
    <lineage>
        <taxon>Eukaryota</taxon>
        <taxon>Metazoa</taxon>
        <taxon>Ecdysozoa</taxon>
        <taxon>Arthropoda</taxon>
        <taxon>Hexapoda</taxon>
        <taxon>Insecta</taxon>
        <taxon>Pterygota</taxon>
        <taxon>Neoptera</taxon>
        <taxon>Endopterygota</taxon>
        <taxon>Diptera</taxon>
        <taxon>Nematocera</taxon>
        <taxon>Chironomoidea</taxon>
        <taxon>Ceratopogonidae</taxon>
        <taxon>Ceratopogoninae</taxon>
        <taxon>Culicoides</taxon>
        <taxon>Monoculicoides</taxon>
    </lineage>
</organism>
<dbReference type="VEuPathDB" id="VectorBase:CSON007731"/>
<feature type="transmembrane region" description="Helical" evidence="6">
    <location>
        <begin position="77"/>
        <end position="98"/>
    </location>
</feature>
<feature type="domain" description="Transmembrane protein 135 N-terminal" evidence="7">
    <location>
        <begin position="16"/>
        <end position="126"/>
    </location>
</feature>
<feature type="transmembrane region" description="Helical" evidence="6">
    <location>
        <begin position="35"/>
        <end position="57"/>
    </location>
</feature>
<comment type="similarity">
    <text evidence="2">Belongs to the TMEM135 family.</text>
</comment>
<dbReference type="PANTHER" id="PTHR12459:SF15">
    <property type="entry name" value="TRANSMEMBRANE PROTEIN 135"/>
    <property type="match status" value="1"/>
</dbReference>
<keyword evidence="3 6" id="KW-0812">Transmembrane</keyword>
<evidence type="ECO:0000256" key="3">
    <source>
        <dbReference type="ARBA" id="ARBA00022692"/>
    </source>
</evidence>
<dbReference type="AlphaFoldDB" id="A0A336N6M7"/>
<comment type="subcellular location">
    <subcellularLocation>
        <location evidence="1">Endomembrane system</location>
        <topology evidence="1">Multi-pass membrane protein</topology>
    </subcellularLocation>
</comment>
<keyword evidence="4 6" id="KW-1133">Transmembrane helix</keyword>
<feature type="transmembrane region" description="Helical" evidence="6">
    <location>
        <begin position="104"/>
        <end position="123"/>
    </location>
</feature>
<proteinExistence type="inferred from homology"/>
<protein>
    <submittedName>
        <fullName evidence="8">CSON007731 protein</fullName>
    </submittedName>
</protein>
<sequence length="415" mass="48014">MTGISKIFYEISNGKTCRDLHHAHIESCRTHFYNLIWTLLPGGFKLYVPLLVIPPLLKGKQLTWKYLQKHIWEYINISLKTYIQAVAALGSVCLLYKIFGKLHFYTVMAIPGMISALVAPKMIHSHLRLQSITFFNMMLEVLIKKSNVSMIQFLKNSRVFGTAMFMIMSGIIMNILQKSSINQFWLISPTKVKSLIHEISDLNSNFEKKLIDNRKFCSHEEPCFNYIKDGIFKYTIAGLILEVSKSIISRFPLLMQEPLKFCVKILKGLSFRLPLFLASYVGIFRMTSCILSHFQKGDQQEFSRIAGIISGIAFYIYPKYQIFTLAFTKSIEMAWNYSFDLMNKNNCVYRCMKSINDLPILWIMRFIALGVMYHTALFYPHLSPAFNHKAFNFCSNNAVKTMKSSLISWMLETVN</sequence>
<accession>A0A336N6M7</accession>
<feature type="transmembrane region" description="Helical" evidence="6">
    <location>
        <begin position="159"/>
        <end position="176"/>
    </location>
</feature>
<evidence type="ECO:0000256" key="4">
    <source>
        <dbReference type="ARBA" id="ARBA00022989"/>
    </source>
</evidence>
<gene>
    <name evidence="8" type="primary">CSON007731</name>
</gene>
<reference evidence="8" key="1">
    <citation type="submission" date="2018-07" db="EMBL/GenBank/DDBJ databases">
        <authorList>
            <person name="Quirk P.G."/>
            <person name="Krulwich T.A."/>
        </authorList>
    </citation>
    <scope>NUCLEOTIDE SEQUENCE</scope>
</reference>
<feature type="transmembrane region" description="Helical" evidence="6">
    <location>
        <begin position="360"/>
        <end position="379"/>
    </location>
</feature>
<dbReference type="PANTHER" id="PTHR12459">
    <property type="entry name" value="TRANSMEMBRANE PROTEIN 135-RELATED"/>
    <property type="match status" value="1"/>
</dbReference>
<dbReference type="InterPro" id="IPR026749">
    <property type="entry name" value="Tmem135"/>
</dbReference>
<evidence type="ECO:0000256" key="1">
    <source>
        <dbReference type="ARBA" id="ARBA00004127"/>
    </source>
</evidence>
<dbReference type="Pfam" id="PF15982">
    <property type="entry name" value="TMEM135_C_rich"/>
    <property type="match status" value="1"/>
</dbReference>
<feature type="transmembrane region" description="Helical" evidence="6">
    <location>
        <begin position="273"/>
        <end position="294"/>
    </location>
</feature>
<dbReference type="GO" id="GO:0012505">
    <property type="term" value="C:endomembrane system"/>
    <property type="evidence" value="ECO:0007669"/>
    <property type="project" value="UniProtKB-SubCell"/>
</dbReference>
<dbReference type="OMA" id="MAWLGCY"/>
<evidence type="ECO:0000256" key="2">
    <source>
        <dbReference type="ARBA" id="ARBA00008924"/>
    </source>
</evidence>
<keyword evidence="5 6" id="KW-0472">Membrane</keyword>
<evidence type="ECO:0000313" key="8">
    <source>
        <dbReference type="EMBL" id="SSX34268.1"/>
    </source>
</evidence>
<name>A0A336N6M7_CULSO</name>
<evidence type="ECO:0000256" key="5">
    <source>
        <dbReference type="ARBA" id="ARBA00023136"/>
    </source>
</evidence>
<evidence type="ECO:0000256" key="6">
    <source>
        <dbReference type="SAM" id="Phobius"/>
    </source>
</evidence>